<dbReference type="PANTHER" id="PTHR43673:SF10">
    <property type="entry name" value="NADH DEHYDROGENASE_NAD(P)H NITROREDUCTASE XCC3605-RELATED"/>
    <property type="match status" value="1"/>
</dbReference>
<dbReference type="GO" id="GO:0016491">
    <property type="term" value="F:oxidoreductase activity"/>
    <property type="evidence" value="ECO:0007669"/>
    <property type="project" value="UniProtKB-KW"/>
</dbReference>
<keyword evidence="5" id="KW-1185">Reference proteome</keyword>
<organism evidence="4 5">
    <name type="scientific">Fervidicella metallireducens AeB</name>
    <dbReference type="NCBI Taxonomy" id="1403537"/>
    <lineage>
        <taxon>Bacteria</taxon>
        <taxon>Bacillati</taxon>
        <taxon>Bacillota</taxon>
        <taxon>Clostridia</taxon>
        <taxon>Eubacteriales</taxon>
        <taxon>Clostridiaceae</taxon>
        <taxon>Fervidicella</taxon>
    </lineage>
</organism>
<gene>
    <name evidence="4" type="ORF">Q428_01600</name>
</gene>
<accession>A0A017RYP0</accession>
<evidence type="ECO:0000256" key="2">
    <source>
        <dbReference type="ARBA" id="ARBA00023002"/>
    </source>
</evidence>
<dbReference type="RefSeq" id="WP_035377549.1">
    <property type="nucleotide sequence ID" value="NZ_AZQP01000003.1"/>
</dbReference>
<dbReference type="EMBL" id="AZQP01000003">
    <property type="protein sequence ID" value="EYE89514.1"/>
    <property type="molecule type" value="Genomic_DNA"/>
</dbReference>
<dbReference type="Pfam" id="PF00881">
    <property type="entry name" value="Nitroreductase"/>
    <property type="match status" value="1"/>
</dbReference>
<evidence type="ECO:0000313" key="5">
    <source>
        <dbReference type="Proteomes" id="UP000019681"/>
    </source>
</evidence>
<dbReference type="STRING" id="1403537.Q428_01600"/>
<evidence type="ECO:0000313" key="4">
    <source>
        <dbReference type="EMBL" id="EYE89514.1"/>
    </source>
</evidence>
<dbReference type="OrthoDB" id="9783470at2"/>
<dbReference type="AlphaFoldDB" id="A0A017RYP0"/>
<sequence>MNETLKVIRERRTTRKFKPEQIKDEELQAIIEAGLYAPSAHNQQTWNFTVIQNKELIEELNVEAKKAAKDFPDELIQKMANNDKFNIFYGAPTVIIVSGMDNGMMPQVDCAAASENMLIAAESLDIGACWNGFVGFLFNGEKGAEYKAKLNIPEGFTPYYAIVLGYKDVRTTNAPARRENTVQYIR</sequence>
<dbReference type="Proteomes" id="UP000019681">
    <property type="component" value="Unassembled WGS sequence"/>
</dbReference>
<comment type="similarity">
    <text evidence="1">Belongs to the nitroreductase family.</text>
</comment>
<dbReference type="Gene3D" id="3.40.109.10">
    <property type="entry name" value="NADH Oxidase"/>
    <property type="match status" value="1"/>
</dbReference>
<reference evidence="4 5" key="1">
    <citation type="journal article" date="2014" name="Genome Announc.">
        <title>Draft Genome Sequence of Fervidicella metallireducens Strain AeBT, an Iron-Reducing Thermoanaerobe from the Great Artesian Basin.</title>
        <authorList>
            <person name="Patel B.K."/>
        </authorList>
    </citation>
    <scope>NUCLEOTIDE SEQUENCE [LARGE SCALE GENOMIC DNA]</scope>
    <source>
        <strain evidence="4 5">AeB</strain>
    </source>
</reference>
<feature type="domain" description="Nitroreductase" evidence="3">
    <location>
        <begin position="8"/>
        <end position="166"/>
    </location>
</feature>
<dbReference type="InterPro" id="IPR029479">
    <property type="entry name" value="Nitroreductase"/>
</dbReference>
<name>A0A017RYP0_9CLOT</name>
<comment type="caution">
    <text evidence="4">The sequence shown here is derived from an EMBL/GenBank/DDBJ whole genome shotgun (WGS) entry which is preliminary data.</text>
</comment>
<dbReference type="PANTHER" id="PTHR43673">
    <property type="entry name" value="NAD(P)H NITROREDUCTASE YDGI-RELATED"/>
    <property type="match status" value="1"/>
</dbReference>
<keyword evidence="2" id="KW-0560">Oxidoreductase</keyword>
<evidence type="ECO:0000259" key="3">
    <source>
        <dbReference type="Pfam" id="PF00881"/>
    </source>
</evidence>
<dbReference type="SUPFAM" id="SSF55469">
    <property type="entry name" value="FMN-dependent nitroreductase-like"/>
    <property type="match status" value="1"/>
</dbReference>
<evidence type="ECO:0000256" key="1">
    <source>
        <dbReference type="ARBA" id="ARBA00007118"/>
    </source>
</evidence>
<proteinExistence type="inferred from homology"/>
<dbReference type="InterPro" id="IPR000415">
    <property type="entry name" value="Nitroreductase-like"/>
</dbReference>
<protein>
    <submittedName>
        <fullName evidence="4">Nitroreductase</fullName>
    </submittedName>
</protein>